<gene>
    <name evidence="2" type="ORF">Mpt1_c05430</name>
</gene>
<sequence>MKFNNKGSLGFPEAIMAAMIVTLVLTMYMGLFVLNAANEKSDPEVNIDHRVFEGLILEDGKITGDIEQQLISESERHGYKGVSFTCEVPGEFGFEARHILVGEMTGKISSERFVMPLRSSDGRTVPTVMEVAVCI</sequence>
<evidence type="ECO:0000313" key="2">
    <source>
        <dbReference type="EMBL" id="AIZ56433.1"/>
    </source>
</evidence>
<evidence type="ECO:0000256" key="1">
    <source>
        <dbReference type="SAM" id="Phobius"/>
    </source>
</evidence>
<keyword evidence="1" id="KW-0812">Transmembrane</keyword>
<evidence type="ECO:0000313" key="3">
    <source>
        <dbReference type="Proteomes" id="UP000030787"/>
    </source>
</evidence>
<dbReference type="HOGENOM" id="CLU_1880962_0_0_2"/>
<proteinExistence type="predicted"/>
<keyword evidence="1" id="KW-0472">Membrane</keyword>
<dbReference type="AlphaFoldDB" id="A0A0A7LBP1"/>
<feature type="transmembrane region" description="Helical" evidence="1">
    <location>
        <begin position="14"/>
        <end position="34"/>
    </location>
</feature>
<keyword evidence="1" id="KW-1133">Transmembrane helix</keyword>
<dbReference type="Proteomes" id="UP000030787">
    <property type="component" value="Chromosome"/>
</dbReference>
<name>A0A0A7LBP1_9ARCH</name>
<dbReference type="GeneID" id="24818210"/>
<keyword evidence="3" id="KW-1185">Reference proteome</keyword>
<organism evidence="2 3">
    <name type="scientific">Candidatus Methanoplasma termitum</name>
    <dbReference type="NCBI Taxonomy" id="1577791"/>
    <lineage>
        <taxon>Archaea</taxon>
        <taxon>Methanobacteriati</taxon>
        <taxon>Thermoplasmatota</taxon>
        <taxon>Thermoplasmata</taxon>
        <taxon>Methanomassiliicoccales</taxon>
        <taxon>Methanomassiliicoccaceae</taxon>
        <taxon>Candidatus Methanoplasma</taxon>
    </lineage>
</organism>
<dbReference type="RefSeq" id="WP_048111841.1">
    <property type="nucleotide sequence ID" value="NZ_CP010070.1"/>
</dbReference>
<protein>
    <submittedName>
        <fullName evidence="2">Uncharacterized protein</fullName>
    </submittedName>
</protein>
<dbReference type="KEGG" id="mear:Mpt1_c05430"/>
<accession>A0A0A7LBP1</accession>
<reference evidence="2 3" key="1">
    <citation type="journal article" date="2014" name="Appl. Environ. Microbiol.">
        <title>Comparative Genome Analysis of 'Candidatus Methanoplasma termitum' Indicates a New Mode of Energy Metabolism in the Seventh Order of Methanogens.</title>
        <authorList>
            <person name="Lang K."/>
            <person name="Schuldes J."/>
            <person name="Klingl A."/>
            <person name="Poehlein A."/>
            <person name="Daniel R."/>
            <person name="Brune A."/>
        </authorList>
    </citation>
    <scope>NUCLEOTIDE SEQUENCE [LARGE SCALE GENOMIC DNA]</scope>
    <source>
        <strain evidence="3">Mpt1</strain>
    </source>
</reference>
<dbReference type="EMBL" id="CP010070">
    <property type="protein sequence ID" value="AIZ56433.1"/>
    <property type="molecule type" value="Genomic_DNA"/>
</dbReference>